<evidence type="ECO:0000313" key="8">
    <source>
        <dbReference type="Proteomes" id="UP000295443"/>
    </source>
</evidence>
<dbReference type="PANTHER" id="PTHR31310:SF7">
    <property type="entry name" value="PA-PHOSPHATASE RELATED-FAMILY PROTEIN DDB_G0268928"/>
    <property type="match status" value="1"/>
</dbReference>
<comment type="subcellular location">
    <subcellularLocation>
        <location evidence="1">Membrane</location>
        <topology evidence="1">Multi-pass membrane protein</topology>
    </subcellularLocation>
</comment>
<dbReference type="Pfam" id="PF14378">
    <property type="entry name" value="PAP2_3"/>
    <property type="match status" value="1"/>
</dbReference>
<evidence type="ECO:0000256" key="3">
    <source>
        <dbReference type="ARBA" id="ARBA00022989"/>
    </source>
</evidence>
<dbReference type="InterPro" id="IPR026841">
    <property type="entry name" value="Aur1/Ipt1"/>
</dbReference>
<evidence type="ECO:0000256" key="1">
    <source>
        <dbReference type="ARBA" id="ARBA00004141"/>
    </source>
</evidence>
<dbReference type="Gene3D" id="1.20.144.10">
    <property type="entry name" value="Phosphatidic acid phosphatase type 2/haloperoxidase"/>
    <property type="match status" value="1"/>
</dbReference>
<gene>
    <name evidence="7" type="ORF">EZJ19_09470</name>
</gene>
<dbReference type="RefSeq" id="WP_131446960.1">
    <property type="nucleotide sequence ID" value="NZ_SJZB01000034.1"/>
</dbReference>
<dbReference type="AlphaFoldDB" id="A0A4R1BCA7"/>
<keyword evidence="3 5" id="KW-1133">Transmembrane helix</keyword>
<feature type="domain" description="Inositolphosphotransferase Aur1/Ipt1" evidence="6">
    <location>
        <begin position="93"/>
        <end position="265"/>
    </location>
</feature>
<dbReference type="InterPro" id="IPR052185">
    <property type="entry name" value="IPC_Synthase-Related"/>
</dbReference>
<feature type="transmembrane region" description="Helical" evidence="5">
    <location>
        <begin position="229"/>
        <end position="245"/>
    </location>
</feature>
<keyword evidence="2 5" id="KW-0812">Transmembrane</keyword>
<reference evidence="7 8" key="1">
    <citation type="submission" date="2019-03" db="EMBL/GenBank/DDBJ databases">
        <title>Genome sequence of Thiobacillaceae bacterium LSR1, a sulfur-oxidizing bacterium isolated from freshwater sediment.</title>
        <authorList>
            <person name="Li S."/>
        </authorList>
    </citation>
    <scope>NUCLEOTIDE SEQUENCE [LARGE SCALE GENOMIC DNA]</scope>
    <source>
        <strain evidence="7 8">LSR1</strain>
    </source>
</reference>
<proteinExistence type="predicted"/>
<name>A0A4R1BCA7_9PROT</name>
<dbReference type="OrthoDB" id="9816314at2"/>
<dbReference type="InterPro" id="IPR036938">
    <property type="entry name" value="PAP2/HPO_sf"/>
</dbReference>
<evidence type="ECO:0000256" key="2">
    <source>
        <dbReference type="ARBA" id="ARBA00022692"/>
    </source>
</evidence>
<evidence type="ECO:0000256" key="4">
    <source>
        <dbReference type="ARBA" id="ARBA00023136"/>
    </source>
</evidence>
<dbReference type="SUPFAM" id="SSF48317">
    <property type="entry name" value="Acid phosphatase/Vanadium-dependent haloperoxidase"/>
    <property type="match status" value="1"/>
</dbReference>
<sequence>MARLLPHEWLFGAYLALTWLRLVAAQGVLGGDALIYLAGLGLAAGLAVWGERRATATAWRWRLLYYPVAMNLYFQEMRNAIPALTAYRFDADLRAIDRILLPDSPAFLLQPYANPALTELFSLAYLLFFPYLLFSLIYYFVGELPRLKAFVAGLFSLYGIGFLGYTLVPAAGPYLAYDFAAPLAGGQLTAWNAELVRQGSIGVDVFPSLHVAVSGYLLGFDFRHKRRRFWAYLGPCVLLWLSTQYLRYHYFIDVLAGVALALFALRVAERQYRLERIDS</sequence>
<dbReference type="Proteomes" id="UP000295443">
    <property type="component" value="Unassembled WGS sequence"/>
</dbReference>
<organism evidence="7 8">
    <name type="scientific">Parasulfuritortus cantonensis</name>
    <dbReference type="NCBI Taxonomy" id="2528202"/>
    <lineage>
        <taxon>Bacteria</taxon>
        <taxon>Pseudomonadati</taxon>
        <taxon>Pseudomonadota</taxon>
        <taxon>Betaproteobacteria</taxon>
        <taxon>Nitrosomonadales</taxon>
        <taxon>Thiobacillaceae</taxon>
        <taxon>Parasulfuritortus</taxon>
    </lineage>
</organism>
<evidence type="ECO:0000259" key="6">
    <source>
        <dbReference type="Pfam" id="PF14378"/>
    </source>
</evidence>
<evidence type="ECO:0000313" key="7">
    <source>
        <dbReference type="EMBL" id="TCJ14666.1"/>
    </source>
</evidence>
<feature type="transmembrane region" description="Helical" evidence="5">
    <location>
        <begin position="120"/>
        <end position="141"/>
    </location>
</feature>
<dbReference type="EMBL" id="SJZB01000034">
    <property type="protein sequence ID" value="TCJ14666.1"/>
    <property type="molecule type" value="Genomic_DNA"/>
</dbReference>
<comment type="caution">
    <text evidence="7">The sequence shown here is derived from an EMBL/GenBank/DDBJ whole genome shotgun (WGS) entry which is preliminary data.</text>
</comment>
<evidence type="ECO:0000256" key="5">
    <source>
        <dbReference type="SAM" id="Phobius"/>
    </source>
</evidence>
<dbReference type="GO" id="GO:0016020">
    <property type="term" value="C:membrane"/>
    <property type="evidence" value="ECO:0007669"/>
    <property type="project" value="UniProtKB-SubCell"/>
</dbReference>
<feature type="transmembrane region" description="Helical" evidence="5">
    <location>
        <begin position="251"/>
        <end position="268"/>
    </location>
</feature>
<keyword evidence="4 5" id="KW-0472">Membrane</keyword>
<dbReference type="PANTHER" id="PTHR31310">
    <property type="match status" value="1"/>
</dbReference>
<feature type="transmembrane region" description="Helical" evidence="5">
    <location>
        <begin position="147"/>
        <end position="168"/>
    </location>
</feature>
<feature type="transmembrane region" description="Helical" evidence="5">
    <location>
        <begin position="35"/>
        <end position="52"/>
    </location>
</feature>
<protein>
    <submittedName>
        <fullName evidence="7">Phosphatase PAP2 family protein</fullName>
    </submittedName>
</protein>
<keyword evidence="8" id="KW-1185">Reference proteome</keyword>
<accession>A0A4R1BCA7</accession>